<dbReference type="GO" id="GO:0004665">
    <property type="term" value="F:prephenate dehydrogenase (NADP+) activity"/>
    <property type="evidence" value="ECO:0007669"/>
    <property type="project" value="UniProtKB-EC"/>
</dbReference>
<keyword evidence="4" id="KW-0521">NADP</keyword>
<dbReference type="Gene3D" id="3.40.50.720">
    <property type="entry name" value="NAD(P)-binding Rossmann-like Domain"/>
    <property type="match status" value="1"/>
</dbReference>
<evidence type="ECO:0000313" key="13">
    <source>
        <dbReference type="Proteomes" id="UP000473826"/>
    </source>
</evidence>
<dbReference type="GO" id="GO:0008977">
    <property type="term" value="F:prephenate dehydrogenase (NAD+) activity"/>
    <property type="evidence" value="ECO:0007669"/>
    <property type="project" value="InterPro"/>
</dbReference>
<dbReference type="InterPro" id="IPR008927">
    <property type="entry name" value="6-PGluconate_DH-like_C_sf"/>
</dbReference>
<comment type="catalytic activity">
    <reaction evidence="7">
        <text>prephenate + NADP(+) = 3-(4-hydroxyphenyl)pyruvate + CO2 + NADPH</text>
        <dbReference type="Rhea" id="RHEA:21640"/>
        <dbReference type="ChEBI" id="CHEBI:16526"/>
        <dbReference type="ChEBI" id="CHEBI:29934"/>
        <dbReference type="ChEBI" id="CHEBI:36242"/>
        <dbReference type="ChEBI" id="CHEBI:57783"/>
        <dbReference type="ChEBI" id="CHEBI:58349"/>
        <dbReference type="EC" id="1.3.1.13"/>
    </reaction>
</comment>
<feature type="region of interest" description="Disordered" evidence="10">
    <location>
        <begin position="418"/>
        <end position="441"/>
    </location>
</feature>
<feature type="domain" description="Prephenate/arogenate dehydrogenase" evidence="11">
    <location>
        <begin position="1"/>
        <end position="274"/>
    </location>
</feature>
<keyword evidence="13" id="KW-1185">Reference proteome</keyword>
<dbReference type="PROSITE" id="PS51176">
    <property type="entry name" value="PDH_ADH"/>
    <property type="match status" value="1"/>
</dbReference>
<dbReference type="Proteomes" id="UP000473826">
    <property type="component" value="Unassembled WGS sequence"/>
</dbReference>
<dbReference type="EMBL" id="QKWK01000010">
    <property type="protein sequence ID" value="TXT06028.1"/>
    <property type="molecule type" value="Genomic_DNA"/>
</dbReference>
<dbReference type="AlphaFoldDB" id="A0A7D8Z6I4"/>
<name>A0A7D8Z6I4_VANHU</name>
<keyword evidence="2" id="KW-0827">Tyrosine biosynthesis</keyword>
<comment type="pathway">
    <text evidence="8">Amino-acid biosynthesis; L-tyrosine biosynthesis; (4-hydroxyphenyl)pyruvate from prephenate (NADP(+) route): step 1/1.</text>
</comment>
<keyword evidence="6" id="KW-0057">Aromatic amino acid biosynthesis</keyword>
<dbReference type="OrthoDB" id="5399569at2759"/>
<gene>
    <name evidence="12" type="ORF">VHUM_03501</name>
</gene>
<dbReference type="GO" id="GO:0070403">
    <property type="term" value="F:NAD+ binding"/>
    <property type="evidence" value="ECO:0007669"/>
    <property type="project" value="TreeGrafter"/>
</dbReference>
<evidence type="ECO:0000256" key="9">
    <source>
        <dbReference type="ARBA" id="ARBA00066343"/>
    </source>
</evidence>
<dbReference type="FunFam" id="3.40.50.720:FF:000339">
    <property type="entry name" value="Prephenate dehydrogenase [NADP(+)]"/>
    <property type="match status" value="1"/>
</dbReference>
<evidence type="ECO:0000256" key="7">
    <source>
        <dbReference type="ARBA" id="ARBA00051295"/>
    </source>
</evidence>
<reference evidence="12 13" key="1">
    <citation type="journal article" date="2019" name="PLoS Genet.">
        <title>Convergent evolution of linked mating-type loci in basidiomycete fungi.</title>
        <authorList>
            <person name="Sun S."/>
            <person name="Coelho M.A."/>
            <person name="Heitman J."/>
            <person name="Nowrousian M."/>
        </authorList>
    </citation>
    <scope>NUCLEOTIDE SEQUENCE [LARGE SCALE GENOMIC DNA]</scope>
    <source>
        <strain evidence="12 13">CBS 4282</strain>
    </source>
</reference>
<dbReference type="PANTHER" id="PTHR21363:SF0">
    <property type="entry name" value="PREPHENATE DEHYDROGENASE [NADP(+)]"/>
    <property type="match status" value="1"/>
</dbReference>
<dbReference type="SUPFAM" id="SSF48179">
    <property type="entry name" value="6-phosphogluconate dehydrogenase C-terminal domain-like"/>
    <property type="match status" value="2"/>
</dbReference>
<dbReference type="InterPro" id="IPR036291">
    <property type="entry name" value="NAD(P)-bd_dom_sf"/>
</dbReference>
<sequence>MGDMGRLYATKLNAGGYRVVVCDKPESFERLAAELEGSGIEVLKDGHAVSRLADFIVYSVEAAAINAVVKQYGPSTKIGATVAGQTSVKAPEKDAFDKYLPADVDVVSVHSLHGPSVTTEGQPLIIIHHRGPQEKVTMVEEIFRSFKSRYVYLSYEEHDEVTANTQAVTHAAFLSMGMAWKNGSNYPWEETKWVSGIEVVKVNITLRIYAAKWHVYAGLAILNPAAQRQIQQYARSTTELMKLMLGGHRDELSRRVWAAREAVFGWAPNEDPVHDEDGGRRPILLSEDILDQFSLGEHDKKRDDQPNSHLSLLAMVDCWAALNIHPFEHLEVAGTPVFMLWIGVAEYLFRSRERLAAAIDAGLADRVFRADDLEFTIAARGWGECVSFGNFDLYERRFLDTASKWQQSVSSVGRVNVPRNATPARRDPGPPVNPHRRRRRTRRLRACARSAFTRPTGDSDRMGAWLARIGTGHVALSARRLPLTTAGFFAPRFEGASKMGTKMIKTIQESQQRSN</sequence>
<evidence type="ECO:0000256" key="10">
    <source>
        <dbReference type="SAM" id="MobiDB-lite"/>
    </source>
</evidence>
<evidence type="ECO:0000256" key="1">
    <source>
        <dbReference type="ARBA" id="ARBA00007964"/>
    </source>
</evidence>
<organism evidence="12 13">
    <name type="scientific">Vanrija humicola</name>
    <name type="common">Yeast</name>
    <name type="synonym">Cryptococcus humicola</name>
    <dbReference type="NCBI Taxonomy" id="5417"/>
    <lineage>
        <taxon>Eukaryota</taxon>
        <taxon>Fungi</taxon>
        <taxon>Dikarya</taxon>
        <taxon>Basidiomycota</taxon>
        <taxon>Agaricomycotina</taxon>
        <taxon>Tremellomycetes</taxon>
        <taxon>Trichosporonales</taxon>
        <taxon>Trichosporonaceae</taxon>
        <taxon>Vanrija</taxon>
    </lineage>
</organism>
<evidence type="ECO:0000259" key="11">
    <source>
        <dbReference type="PROSITE" id="PS51176"/>
    </source>
</evidence>
<dbReference type="PANTHER" id="PTHR21363">
    <property type="entry name" value="PREPHENATE DEHYDROGENASE"/>
    <property type="match status" value="1"/>
</dbReference>
<evidence type="ECO:0000256" key="6">
    <source>
        <dbReference type="ARBA" id="ARBA00023141"/>
    </source>
</evidence>
<evidence type="ECO:0000256" key="2">
    <source>
        <dbReference type="ARBA" id="ARBA00022498"/>
    </source>
</evidence>
<accession>A0A7D8Z6I4</accession>
<evidence type="ECO:0000256" key="5">
    <source>
        <dbReference type="ARBA" id="ARBA00023002"/>
    </source>
</evidence>
<dbReference type="GO" id="GO:0006571">
    <property type="term" value="P:tyrosine biosynthetic process"/>
    <property type="evidence" value="ECO:0007669"/>
    <property type="project" value="UniProtKB-KW"/>
</dbReference>
<evidence type="ECO:0000256" key="3">
    <source>
        <dbReference type="ARBA" id="ARBA00022605"/>
    </source>
</evidence>
<evidence type="ECO:0000256" key="4">
    <source>
        <dbReference type="ARBA" id="ARBA00022857"/>
    </source>
</evidence>
<dbReference type="FunFam" id="1.10.3660.10:FF:000004">
    <property type="entry name" value="Prephenate dehydrogenase [NADP(+)]"/>
    <property type="match status" value="1"/>
</dbReference>
<keyword evidence="5" id="KW-0560">Oxidoreductase</keyword>
<dbReference type="InterPro" id="IPR003099">
    <property type="entry name" value="Prephen_DH"/>
</dbReference>
<protein>
    <recommendedName>
        <fullName evidence="9">prephenate dehydrogenase (NADP(+))</fullName>
        <ecNumber evidence="9">1.3.1.13</ecNumber>
    </recommendedName>
</protein>
<dbReference type="Gene3D" id="1.10.3660.10">
    <property type="entry name" value="6-phosphogluconate dehydrogenase C-terminal like domain"/>
    <property type="match status" value="2"/>
</dbReference>
<evidence type="ECO:0000256" key="8">
    <source>
        <dbReference type="ARBA" id="ARBA00060605"/>
    </source>
</evidence>
<comment type="similarity">
    <text evidence="1">Belongs to the prephenate/arogenate dehydrogenase family.</text>
</comment>
<dbReference type="EC" id="1.3.1.13" evidence="9"/>
<evidence type="ECO:0000313" key="12">
    <source>
        <dbReference type="EMBL" id="TXT06028.1"/>
    </source>
</evidence>
<dbReference type="InterPro" id="IPR050812">
    <property type="entry name" value="Preph/Arog_dehydrog"/>
</dbReference>
<keyword evidence="3" id="KW-0028">Amino-acid biosynthesis</keyword>
<dbReference type="SUPFAM" id="SSF51735">
    <property type="entry name" value="NAD(P)-binding Rossmann-fold domains"/>
    <property type="match status" value="1"/>
</dbReference>
<comment type="caution">
    <text evidence="12">The sequence shown here is derived from an EMBL/GenBank/DDBJ whole genome shotgun (WGS) entry which is preliminary data.</text>
</comment>
<proteinExistence type="inferred from homology"/>